<dbReference type="SUPFAM" id="SSF47565">
    <property type="entry name" value="Insect pheromone/odorant-binding proteins"/>
    <property type="match status" value="1"/>
</dbReference>
<comment type="subcellular location">
    <subcellularLocation>
        <location evidence="1">Secreted</location>
    </subcellularLocation>
</comment>
<evidence type="ECO:0000256" key="4">
    <source>
        <dbReference type="ARBA" id="ARBA00022729"/>
    </source>
</evidence>
<dbReference type="InterPro" id="IPR006170">
    <property type="entry name" value="PBP/GOBP"/>
</dbReference>
<dbReference type="VEuPathDB" id="VectorBase:ASTE008615"/>
<proteinExistence type="evidence at transcript level"/>
<dbReference type="AlphaFoldDB" id="Q95V95"/>
<evidence type="ECO:0000256" key="3">
    <source>
        <dbReference type="ARBA" id="ARBA00022525"/>
    </source>
</evidence>
<dbReference type="VEuPathDB" id="VectorBase:ASTEI11298"/>
<accession>Q95V95</accession>
<comment type="similarity">
    <text evidence="2">Belongs to the PBP/GOBP family.</text>
</comment>
<feature type="chain" id="PRO_5004322197" evidence="5">
    <location>
        <begin position="22"/>
        <end position="164"/>
    </location>
</feature>
<dbReference type="Gene3D" id="1.10.238.20">
    <property type="entry name" value="Pheromone/general odorant binding protein domain"/>
    <property type="match status" value="1"/>
</dbReference>
<dbReference type="GO" id="GO:0005576">
    <property type="term" value="C:extracellular region"/>
    <property type="evidence" value="ECO:0007669"/>
    <property type="project" value="UniProtKB-SubCell"/>
</dbReference>
<protein>
    <submittedName>
        <fullName evidence="6">Short form D7clu4 salivary protein</fullName>
    </submittedName>
</protein>
<dbReference type="CDD" id="cd23992">
    <property type="entry name" value="PBP_GOBP"/>
    <property type="match status" value="1"/>
</dbReference>
<dbReference type="FunFam" id="1.10.238.20:FF:000008">
    <property type="entry name" value="D7-related 4 protein"/>
    <property type="match status" value="1"/>
</dbReference>
<feature type="signal peptide" evidence="5">
    <location>
        <begin position="1"/>
        <end position="21"/>
    </location>
</feature>
<evidence type="ECO:0000313" key="6">
    <source>
        <dbReference type="EMBL" id="AAL16044.1"/>
    </source>
</evidence>
<keyword evidence="4 5" id="KW-0732">Signal</keyword>
<dbReference type="GO" id="GO:0005549">
    <property type="term" value="F:odorant binding"/>
    <property type="evidence" value="ECO:0007669"/>
    <property type="project" value="InterPro"/>
</dbReference>
<organism evidence="6">
    <name type="scientific">Anopheles stephensi</name>
    <name type="common">Indo-Pakistan malaria mosquito</name>
    <dbReference type="NCBI Taxonomy" id="30069"/>
    <lineage>
        <taxon>Eukaryota</taxon>
        <taxon>Metazoa</taxon>
        <taxon>Ecdysozoa</taxon>
        <taxon>Arthropoda</taxon>
        <taxon>Hexapoda</taxon>
        <taxon>Insecta</taxon>
        <taxon>Pterygota</taxon>
        <taxon>Neoptera</taxon>
        <taxon>Endopterygota</taxon>
        <taxon>Diptera</taxon>
        <taxon>Nematocera</taxon>
        <taxon>Culicoidea</taxon>
        <taxon>Culicidae</taxon>
        <taxon>Anophelinae</taxon>
        <taxon>Anopheles</taxon>
    </lineage>
</organism>
<dbReference type="Pfam" id="PF01395">
    <property type="entry name" value="PBP_GOBP"/>
    <property type="match status" value="1"/>
</dbReference>
<dbReference type="EMBL" id="AF420267">
    <property type="protein sequence ID" value="AAL16044.1"/>
    <property type="molecule type" value="mRNA"/>
</dbReference>
<evidence type="ECO:0000256" key="2">
    <source>
        <dbReference type="ARBA" id="ARBA00008098"/>
    </source>
</evidence>
<dbReference type="SMART" id="SM00708">
    <property type="entry name" value="PhBP"/>
    <property type="match status" value="1"/>
</dbReference>
<reference evidence="6" key="1">
    <citation type="journal article" date="2002" name="Insect Mol. Biol.">
        <title>The D7 family of salivary proteins in blood sucking diptera.</title>
        <authorList>
            <person name="Valenzuela J.G."/>
            <person name="Charlab R."/>
            <person name="Gonzalez E.C."/>
            <person name="de Miranda-Santos I.K.F."/>
            <person name="Marinotti O."/>
            <person name="Francischetti I.M.B."/>
            <person name="Ribeiro J.M.C."/>
        </authorList>
    </citation>
    <scope>NUCLEOTIDE SEQUENCE</scope>
</reference>
<evidence type="ECO:0000256" key="1">
    <source>
        <dbReference type="ARBA" id="ARBA00004613"/>
    </source>
</evidence>
<evidence type="ECO:0000256" key="5">
    <source>
        <dbReference type="SAM" id="SignalP"/>
    </source>
</evidence>
<keyword evidence="3" id="KW-0964">Secreted</keyword>
<name>Q95V95_ANOST</name>
<sequence length="164" mass="18415">MLKLAIFISLSTLCFVAAVQGGTVKECEDKMAASLKSKLCEVRQYKLFESQDMYNHIDCCVKAVGFVNNDGSGDYHKLIKLLDKIKKSRKHGENLETCVGQSKRAGANQRAYVYYKCLLNTNSAETFKMAFDLRELIKAGKLPEGSSYGPEVDRLIREIDDKIC</sequence>
<dbReference type="VEuPathDB" id="VectorBase:ASTEI20_036412"/>
<dbReference type="InterPro" id="IPR036728">
    <property type="entry name" value="PBP_GOBP_sf"/>
</dbReference>